<feature type="region of interest" description="Disordered" evidence="1">
    <location>
        <begin position="390"/>
        <end position="428"/>
    </location>
</feature>
<proteinExistence type="predicted"/>
<organism evidence="2 3">
    <name type="scientific">Dimargaris cristalligena</name>
    <dbReference type="NCBI Taxonomy" id="215637"/>
    <lineage>
        <taxon>Eukaryota</taxon>
        <taxon>Fungi</taxon>
        <taxon>Fungi incertae sedis</taxon>
        <taxon>Zoopagomycota</taxon>
        <taxon>Kickxellomycotina</taxon>
        <taxon>Dimargaritomycetes</taxon>
        <taxon>Dimargaritales</taxon>
        <taxon>Dimargaritaceae</taxon>
        <taxon>Dimargaris</taxon>
    </lineage>
</organism>
<reference evidence="3" key="1">
    <citation type="journal article" date="2018" name="Nat. Microbiol.">
        <title>Leveraging single-cell genomics to expand the fungal tree of life.</title>
        <authorList>
            <person name="Ahrendt S.R."/>
            <person name="Quandt C.A."/>
            <person name="Ciobanu D."/>
            <person name="Clum A."/>
            <person name="Salamov A."/>
            <person name="Andreopoulos B."/>
            <person name="Cheng J.F."/>
            <person name="Woyke T."/>
            <person name="Pelin A."/>
            <person name="Henrissat B."/>
            <person name="Reynolds N.K."/>
            <person name="Benny G.L."/>
            <person name="Smith M.E."/>
            <person name="James T.Y."/>
            <person name="Grigoriev I.V."/>
        </authorList>
    </citation>
    <scope>NUCLEOTIDE SEQUENCE [LARGE SCALE GENOMIC DNA]</scope>
    <source>
        <strain evidence="3">RSA 468</strain>
    </source>
</reference>
<sequence length="446" mass="48303">MTSSLAKPPSKAHRKSPSVAERIAHFNSSIPTPSPGLVRPASTTSSRVPKSSQPTAIKSLANLTTNAVPRRVVRPPAVWTHRVATGCEIDPLQFTCSIPNDGDKPGPTRDAHPTPKISESSPPDVSSVPVVEETSSARRLPLASTIRRSQSHTSLGDAYRQELARGAPMPPLPGLPRDKVRKCSLSDGSPSPRSVVLSAVGTVVQLPNRDLSAVTRVIYPQSHQSYQSNPHVSSATNAVTRITSPIVITRHVPIPERKSADPASAQLRPVVYLHKEDRTCTAILGYFEALHRLRHPETNKPLPPVPRELSTASALSSSSTAPASPTASHFKDKPGTSLARILPIGRRKSNSRLSQCTDDEALPIPPSLPPLPSMRPLSILSKIEDPENPLFPTLYPESTSIAGKPHSIPDPPANGPDPRRNKRRHVERELAETEKVYLEDLYALYE</sequence>
<gene>
    <name evidence="2" type="ORF">BJ085DRAFT_29021</name>
</gene>
<evidence type="ECO:0000256" key="1">
    <source>
        <dbReference type="SAM" id="MobiDB-lite"/>
    </source>
</evidence>
<feature type="compositionally biased region" description="Low complexity" evidence="1">
    <location>
        <begin position="309"/>
        <end position="328"/>
    </location>
</feature>
<feature type="region of interest" description="Disordered" evidence="1">
    <location>
        <begin position="98"/>
        <end position="129"/>
    </location>
</feature>
<feature type="compositionally biased region" description="Low complexity" evidence="1">
    <location>
        <begin position="118"/>
        <end position="129"/>
    </location>
</feature>
<feature type="compositionally biased region" description="Polar residues" evidence="1">
    <location>
        <begin position="41"/>
        <end position="55"/>
    </location>
</feature>
<name>A0A4P9ZPT7_9FUNG</name>
<evidence type="ECO:0000313" key="3">
    <source>
        <dbReference type="Proteomes" id="UP000268162"/>
    </source>
</evidence>
<dbReference type="EMBL" id="ML002930">
    <property type="protein sequence ID" value="RKP35218.1"/>
    <property type="molecule type" value="Genomic_DNA"/>
</dbReference>
<feature type="compositionally biased region" description="Basic and acidic residues" evidence="1">
    <location>
        <begin position="101"/>
        <end position="113"/>
    </location>
</feature>
<protein>
    <recommendedName>
        <fullName evidence="4">DH domain-containing protein</fullName>
    </recommendedName>
</protein>
<dbReference type="Proteomes" id="UP000268162">
    <property type="component" value="Unassembled WGS sequence"/>
</dbReference>
<evidence type="ECO:0008006" key="4">
    <source>
        <dbReference type="Google" id="ProtNLM"/>
    </source>
</evidence>
<feature type="non-terminal residue" evidence="2">
    <location>
        <position position="446"/>
    </location>
</feature>
<keyword evidence="3" id="KW-1185">Reference proteome</keyword>
<feature type="region of interest" description="Disordered" evidence="1">
    <location>
        <begin position="26"/>
        <end position="55"/>
    </location>
</feature>
<feature type="region of interest" description="Disordered" evidence="1">
    <location>
        <begin position="298"/>
        <end position="369"/>
    </location>
</feature>
<dbReference type="AlphaFoldDB" id="A0A4P9ZPT7"/>
<evidence type="ECO:0000313" key="2">
    <source>
        <dbReference type="EMBL" id="RKP35218.1"/>
    </source>
</evidence>
<feature type="region of interest" description="Disordered" evidence="1">
    <location>
        <begin position="165"/>
        <end position="191"/>
    </location>
</feature>
<accession>A0A4P9ZPT7</accession>